<dbReference type="PROSITE" id="PS00010">
    <property type="entry name" value="ASX_HYDROXYL"/>
    <property type="match status" value="1"/>
</dbReference>
<dbReference type="FunFam" id="2.10.25.10:FF:000595">
    <property type="entry name" value="von Willebrand factor D and EGF domain-containing protein"/>
    <property type="match status" value="1"/>
</dbReference>
<evidence type="ECO:0000256" key="2">
    <source>
        <dbReference type="ARBA" id="ARBA00022729"/>
    </source>
</evidence>
<dbReference type="PROSITE" id="PS50026">
    <property type="entry name" value="EGF_3"/>
    <property type="match status" value="5"/>
</dbReference>
<dbReference type="GO" id="GO:0005576">
    <property type="term" value="C:extracellular region"/>
    <property type="evidence" value="ECO:0007669"/>
    <property type="project" value="TreeGrafter"/>
</dbReference>
<keyword evidence="2" id="KW-0732">Signal</keyword>
<dbReference type="GO" id="GO:0005509">
    <property type="term" value="F:calcium ion binding"/>
    <property type="evidence" value="ECO:0007669"/>
    <property type="project" value="InterPro"/>
</dbReference>
<feature type="region of interest" description="Disordered" evidence="5">
    <location>
        <begin position="627"/>
        <end position="663"/>
    </location>
</feature>
<dbReference type="STRING" id="113540.ENSSFOP00015032273"/>
<dbReference type="Gene3D" id="2.60.120.260">
    <property type="entry name" value="Galactose-binding domain-like"/>
    <property type="match status" value="1"/>
</dbReference>
<evidence type="ECO:0000313" key="8">
    <source>
        <dbReference type="EMBL" id="KPP60432.1"/>
    </source>
</evidence>
<name>A0A0P7WBU0_SCLFO</name>
<dbReference type="InterPro" id="IPR058727">
    <property type="entry name" value="Helical_Vwde"/>
</dbReference>
<evidence type="ECO:0000259" key="7">
    <source>
        <dbReference type="PROSITE" id="PS51233"/>
    </source>
</evidence>
<feature type="region of interest" description="Disordered" evidence="5">
    <location>
        <begin position="1245"/>
        <end position="1296"/>
    </location>
</feature>
<evidence type="ECO:0000256" key="1">
    <source>
        <dbReference type="ARBA" id="ARBA00022536"/>
    </source>
</evidence>
<evidence type="ECO:0000256" key="4">
    <source>
        <dbReference type="PROSITE-ProRule" id="PRU00076"/>
    </source>
</evidence>
<comment type="caution">
    <text evidence="8">The sequence shown here is derived from an EMBL/GenBank/DDBJ whole genome shotgun (WGS) entry which is preliminary data.</text>
</comment>
<dbReference type="SMART" id="SM00181">
    <property type="entry name" value="EGF"/>
    <property type="match status" value="11"/>
</dbReference>
<dbReference type="InterPro" id="IPR050969">
    <property type="entry name" value="Dev_Signal_Modulators"/>
</dbReference>
<evidence type="ECO:0000313" key="9">
    <source>
        <dbReference type="Proteomes" id="UP000034805"/>
    </source>
</evidence>
<dbReference type="FunFam" id="2.10.25.10:FF:000499">
    <property type="entry name" value="Predicted protein"/>
    <property type="match status" value="1"/>
</dbReference>
<dbReference type="FunFam" id="2.10.25.10:FF:000590">
    <property type="entry name" value="von Willebrand factor D and EGF domains"/>
    <property type="match status" value="1"/>
</dbReference>
<dbReference type="GO" id="GO:0005102">
    <property type="term" value="F:signaling receptor binding"/>
    <property type="evidence" value="ECO:0007669"/>
    <property type="project" value="TreeGrafter"/>
</dbReference>
<dbReference type="SUPFAM" id="SSF57196">
    <property type="entry name" value="EGF/Laminin"/>
    <property type="match status" value="4"/>
</dbReference>
<dbReference type="Proteomes" id="UP000034805">
    <property type="component" value="Unassembled WGS sequence"/>
</dbReference>
<feature type="disulfide bond" evidence="4">
    <location>
        <begin position="1441"/>
        <end position="1451"/>
    </location>
</feature>
<accession>A0A0P7WBU0</accession>
<dbReference type="GO" id="GO:0009986">
    <property type="term" value="C:cell surface"/>
    <property type="evidence" value="ECO:0007669"/>
    <property type="project" value="TreeGrafter"/>
</dbReference>
<dbReference type="Pfam" id="PF23283">
    <property type="entry name" value="D8C_UMOD"/>
    <property type="match status" value="1"/>
</dbReference>
<dbReference type="InterPro" id="IPR057774">
    <property type="entry name" value="D8C_UMOD/GP2/OIT3-like"/>
</dbReference>
<feature type="domain" description="EGF-like" evidence="6">
    <location>
        <begin position="1438"/>
        <end position="1469"/>
    </location>
</feature>
<dbReference type="Gene3D" id="2.10.25.10">
    <property type="entry name" value="Laminin"/>
    <property type="match status" value="8"/>
</dbReference>
<gene>
    <name evidence="8" type="ORF">Z043_121573</name>
</gene>
<feature type="disulfide bond" evidence="4">
    <location>
        <begin position="1151"/>
        <end position="1161"/>
    </location>
</feature>
<dbReference type="Pfam" id="PF25776">
    <property type="entry name" value="Ig_VWDE"/>
    <property type="match status" value="1"/>
</dbReference>
<dbReference type="FunFam" id="2.10.25.10:FF:000490">
    <property type="entry name" value="von Willebrand factor D and EGF domain-containing protein"/>
    <property type="match status" value="1"/>
</dbReference>
<feature type="non-terminal residue" evidence="8">
    <location>
        <position position="1"/>
    </location>
</feature>
<feature type="compositionally biased region" description="Low complexity" evidence="5">
    <location>
        <begin position="1258"/>
        <end position="1268"/>
    </location>
</feature>
<feature type="domain" description="EGF-like" evidence="6">
    <location>
        <begin position="1106"/>
        <end position="1145"/>
    </location>
</feature>
<evidence type="ECO:0000256" key="3">
    <source>
        <dbReference type="ARBA" id="ARBA00023157"/>
    </source>
</evidence>
<feature type="disulfide bond" evidence="4">
    <location>
        <begin position="1427"/>
        <end position="1436"/>
    </location>
</feature>
<dbReference type="InterPro" id="IPR001881">
    <property type="entry name" value="EGF-like_Ca-bd_dom"/>
</dbReference>
<proteinExistence type="predicted"/>
<feature type="disulfide bond" evidence="4">
    <location>
        <begin position="1459"/>
        <end position="1468"/>
    </location>
</feature>
<keyword evidence="3 4" id="KW-1015">Disulfide bond</keyword>
<dbReference type="InterPro" id="IPR001846">
    <property type="entry name" value="VWF_type-D"/>
</dbReference>
<dbReference type="SMART" id="SM00216">
    <property type="entry name" value="VWD"/>
    <property type="match status" value="1"/>
</dbReference>
<feature type="disulfide bond" evidence="4">
    <location>
        <begin position="1505"/>
        <end position="1515"/>
    </location>
</feature>
<feature type="domain" description="VWFD" evidence="7">
    <location>
        <begin position="374"/>
        <end position="554"/>
    </location>
</feature>
<dbReference type="InterPro" id="IPR000742">
    <property type="entry name" value="EGF"/>
</dbReference>
<feature type="compositionally biased region" description="Polar residues" evidence="5">
    <location>
        <begin position="632"/>
        <end position="651"/>
    </location>
</feature>
<dbReference type="PROSITE" id="PS01186">
    <property type="entry name" value="EGF_2"/>
    <property type="match status" value="3"/>
</dbReference>
<protein>
    <submittedName>
        <fullName evidence="8">von Willebrand factor D and EGF domain-containing protein-like</fullName>
    </submittedName>
</protein>
<feature type="disulfide bond" evidence="4">
    <location>
        <begin position="1135"/>
        <end position="1144"/>
    </location>
</feature>
<dbReference type="Pfam" id="PF26129">
    <property type="entry name" value="Vwde"/>
    <property type="match status" value="1"/>
</dbReference>
<feature type="disulfide bond" evidence="4">
    <location>
        <begin position="1523"/>
        <end position="1532"/>
    </location>
</feature>
<keyword evidence="1 4" id="KW-0245">EGF-like domain</keyword>
<feature type="domain" description="EGF-like" evidence="6">
    <location>
        <begin position="1405"/>
        <end position="1437"/>
    </location>
</feature>
<dbReference type="PANTHER" id="PTHR14949:SF53">
    <property type="entry name" value="VON WILLEBRAND FACTOR D AND EGF DOMAIN-CONTAINING PROTEIN"/>
    <property type="match status" value="1"/>
</dbReference>
<organism evidence="8 9">
    <name type="scientific">Scleropages formosus</name>
    <name type="common">Asian bonytongue</name>
    <name type="synonym">Osteoglossum formosum</name>
    <dbReference type="NCBI Taxonomy" id="113540"/>
    <lineage>
        <taxon>Eukaryota</taxon>
        <taxon>Metazoa</taxon>
        <taxon>Chordata</taxon>
        <taxon>Craniata</taxon>
        <taxon>Vertebrata</taxon>
        <taxon>Euteleostomi</taxon>
        <taxon>Actinopterygii</taxon>
        <taxon>Neopterygii</taxon>
        <taxon>Teleostei</taxon>
        <taxon>Osteoglossocephala</taxon>
        <taxon>Osteoglossomorpha</taxon>
        <taxon>Osteoglossiformes</taxon>
        <taxon>Osteoglossidae</taxon>
        <taxon>Scleropages</taxon>
    </lineage>
</organism>
<feature type="domain" description="EGF-like" evidence="6">
    <location>
        <begin position="1501"/>
        <end position="1533"/>
    </location>
</feature>
<dbReference type="InterPro" id="IPR057885">
    <property type="entry name" value="Ig_VWDE"/>
</dbReference>
<dbReference type="Pfam" id="PF07974">
    <property type="entry name" value="EGF_2"/>
    <property type="match status" value="1"/>
</dbReference>
<feature type="disulfide bond" evidence="4">
    <location>
        <begin position="1409"/>
        <end position="1419"/>
    </location>
</feature>
<dbReference type="CDD" id="cd00054">
    <property type="entry name" value="EGF_CA"/>
    <property type="match status" value="2"/>
</dbReference>
<dbReference type="Pfam" id="PF00094">
    <property type="entry name" value="VWD"/>
    <property type="match status" value="1"/>
</dbReference>
<dbReference type="PANTHER" id="PTHR14949">
    <property type="entry name" value="EGF-LIKE-DOMAIN, MULTIPLE 7, 8"/>
    <property type="match status" value="1"/>
</dbReference>
<dbReference type="PROSITE" id="PS51233">
    <property type="entry name" value="VWFD"/>
    <property type="match status" value="1"/>
</dbReference>
<reference evidence="8 9" key="1">
    <citation type="submission" date="2015-08" db="EMBL/GenBank/DDBJ databases">
        <title>The genome of the Asian arowana (Scleropages formosus).</title>
        <authorList>
            <person name="Tan M.H."/>
            <person name="Gan H.M."/>
            <person name="Croft L.J."/>
            <person name="Austin C.M."/>
        </authorList>
    </citation>
    <scope>NUCLEOTIDE SEQUENCE [LARGE SCALE GENOMIC DNA]</scope>
    <source>
        <strain evidence="8">Aro1</strain>
    </source>
</reference>
<feature type="disulfide bond" evidence="4">
    <location>
        <begin position="1172"/>
        <end position="1181"/>
    </location>
</feature>
<sequence>RLQQSSLQDLVCDHSLTPGWYQFQIFSKPAMMPTTCVEMHHCGTQAPVWLSLGQGETLPRPLEVKQLTACAAWQFYFSSSKDCCLFRIPVTVRNCGDFYVYLLQPTQGCMGYCAEEVSDSVLDVCGPDEMNHDGACRAKQPPMLSAPEVKVALLGSNVYLKCSFEARSENSSLGYVVVWSRVSPEGQREELKQETTVQTFSLIELDGINLRLGDKIYCSCSSFFLDSPDIQGTPVESEEFFAGIMLSAESPSISEDRREYNLTIESTVPIPCPSENTPQEGCTLTLHLSVRNQDENRLGQNVALSSCHVELNQMSCENGICSRAVVFYTAVNDFVQDGDRNTEIMIQPIVSQNFLWSGYSPQSVQIHVNDVPSAYCYLFSDPHVVTFDGRGYDNYKPGTFVLYKTTVWEFEVHVRQWKCGSLHHPGSCACGFVARDGGDVIAFDMCNGQLRRTKPHLSVRSRSLSRSSVRITESYQGRKLTVIFSSGAFVRADVSDWGMSLTLRAPSSHFGRTEGLCGTFDGDPQNDFHRPGGIGAADASHFISAWRVPPGSSLFDRVPFYQSSPNVRHYCNCDKEPHDPSRWLLSQRVPAHGTCSHHGSMNYPAVIPALDVTAEYISSVEIVQGMEKDSSEATPTWQEVDNSQTRRTTQMAPDKLFDSSGLSVRADGRSHSMNVRRLIQRRQKRQSKLHIFNSTHRSLTRSNLESFAYFFPDDHRTDQQPEPSLSWPTSSGLSKAHASSLCWSVVANSSVAVGCTQLLGRVLGIAVDMCMQDLQLKEDLVWLNATVPLLENECERKIIQEGGASQQEDALALLRCPDLCNGNGLCSDWGCVCFPGFGSYDCSVITDQIPEITGLENAGLCDIQHHECSTVRVFGQGFQDSSQLKCEVVKEKFVDGEWVLEDPQFLPASFLSPTNVDCRLPIGNAQMSDGLEREIIDDKPIARWQIKVSNDGHGFSNAKVLTLFDGACQICRPHAEGLCTLREKTCNIDGICYGEGDLNPSSPCLMCHPDSSQFTWSIVEKNQPPLFRAPQADLQTFQGENFVYQLMASDPEGSAVLFTLVSGPEGAALAPAGLLIWKATLTPKQTFQFVVTDDCNAETRAVLQVIVRPCSCLNGASCVTNMNFPPGSGEYLCVCPSGLEGERCEVNFSACESNPCYAGRCVDGLSSYTCLCPPGMTGPSCGEDVDECPVLCEPSLNCWLHLWTLSTWVLWQWPYLCHSQYIPKTMDGKTTSFSQLWRPFVHQGTAGGDNAGDKDMASTSSKISFSSKDLSKTRGVSPTNHTDLPGGNKKKPGTEERGVLPSTVPCASIPCFPGVLCEISQTGSFQCGHCPHGYTGDGITCKALCRYPCGQNMECSQPNTCTCKEGFTGFNCHIAVCRPDCKNRGKCVKPNQCACPLGYSGPTCEDAKCETPCQNGGKCQARNLCTCPYGYVGPRCETMVCNRHCENGGECTSPDVCKCKMGWYGPTCGSAVCKPVCLNGGTCVKPNICVCPSGFYGSQCQNAVCSPPCKNGGQCMRNNVCSCPEGYTGKRCQKSVCDPVCMNKGKCVSPNVCSCVSGWRGKKCNVRECG</sequence>
<dbReference type="EMBL" id="JARO02010768">
    <property type="protein sequence ID" value="KPP60432.1"/>
    <property type="molecule type" value="Genomic_DNA"/>
</dbReference>
<evidence type="ECO:0000259" key="6">
    <source>
        <dbReference type="PROSITE" id="PS50026"/>
    </source>
</evidence>
<feature type="domain" description="EGF-like" evidence="6">
    <location>
        <begin position="1147"/>
        <end position="1182"/>
    </location>
</feature>
<dbReference type="SMART" id="SM00179">
    <property type="entry name" value="EGF_CA"/>
    <property type="match status" value="2"/>
</dbReference>
<dbReference type="InterPro" id="IPR000152">
    <property type="entry name" value="EGF-type_Asp/Asn_hydroxyl_site"/>
</dbReference>
<comment type="caution">
    <text evidence="4">Lacks conserved residue(s) required for the propagation of feature annotation.</text>
</comment>
<evidence type="ECO:0000256" key="5">
    <source>
        <dbReference type="SAM" id="MobiDB-lite"/>
    </source>
</evidence>
<dbReference type="InterPro" id="IPR013111">
    <property type="entry name" value="EGF_extracell"/>
</dbReference>
<dbReference type="Pfam" id="PF25024">
    <property type="entry name" value="EGF_TEN"/>
    <property type="match status" value="1"/>
</dbReference>
<dbReference type="PROSITE" id="PS00022">
    <property type="entry name" value="EGF_1"/>
    <property type="match status" value="5"/>
</dbReference>
<dbReference type="Pfam" id="PF00008">
    <property type="entry name" value="EGF"/>
    <property type="match status" value="1"/>
</dbReference>